<dbReference type="SMART" id="SM00062">
    <property type="entry name" value="PBPb"/>
    <property type="match status" value="1"/>
</dbReference>
<dbReference type="PROSITE" id="PS01039">
    <property type="entry name" value="SBP_BACTERIAL_3"/>
    <property type="match status" value="1"/>
</dbReference>
<evidence type="ECO:0000256" key="2">
    <source>
        <dbReference type="ARBA" id="ARBA00010333"/>
    </source>
</evidence>
<dbReference type="OrthoDB" id="7241844at2"/>
<dbReference type="STRING" id="717774.Marme_0161"/>
<evidence type="ECO:0000256" key="1">
    <source>
        <dbReference type="ARBA" id="ARBA00004196"/>
    </source>
</evidence>
<dbReference type="Pfam" id="PF00497">
    <property type="entry name" value="SBP_bac_3"/>
    <property type="match status" value="1"/>
</dbReference>
<sequence length="267" mass="28855" precursor="true">MKRLTQLLSKTLIVASSVAAAMTAMTAGADVLQDIQDRKEIRIAVPQDFPPFGSVGPDLKPQGIDVDMANYIADQLDVDLKIVPVTSANRIPYLQTKKVDLVISSLGKNPEREKAIDFTTPYAPFFLGVFGESSVDVTKMADLAGKTVGVTRGSVEDLELEKYAPKSLNVRRFEDNNTTLTAYLTGQVKLIATGNLVATEIAKRQPQRAPETKFLLKDSPCYIGLAEGEAALQSKINGIISTALENGTLNDISMKWLKAPLPKGFGA</sequence>
<comment type="similarity">
    <text evidence="2 4">Belongs to the bacterial solute-binding protein 3 family.</text>
</comment>
<dbReference type="GO" id="GO:0030313">
    <property type="term" value="C:cell envelope"/>
    <property type="evidence" value="ECO:0007669"/>
    <property type="project" value="UniProtKB-SubCell"/>
</dbReference>
<proteinExistence type="inferred from homology"/>
<protein>
    <submittedName>
        <fullName evidence="7">ABC-type transporter, periplasmic subunit family 3</fullName>
    </submittedName>
</protein>
<dbReference type="Gene3D" id="3.40.190.10">
    <property type="entry name" value="Periplasmic binding protein-like II"/>
    <property type="match status" value="2"/>
</dbReference>
<dbReference type="KEGG" id="mme:Marme_0161"/>
<evidence type="ECO:0000259" key="6">
    <source>
        <dbReference type="SMART" id="SM00062"/>
    </source>
</evidence>
<evidence type="ECO:0000256" key="3">
    <source>
        <dbReference type="ARBA" id="ARBA00022729"/>
    </source>
</evidence>
<evidence type="ECO:0000256" key="5">
    <source>
        <dbReference type="SAM" id="SignalP"/>
    </source>
</evidence>
<evidence type="ECO:0000256" key="4">
    <source>
        <dbReference type="RuleBase" id="RU003744"/>
    </source>
</evidence>
<dbReference type="CDD" id="cd01072">
    <property type="entry name" value="PBP2_SMa0082_like"/>
    <property type="match status" value="1"/>
</dbReference>
<dbReference type="RefSeq" id="WP_013659372.1">
    <property type="nucleotide sequence ID" value="NC_015276.1"/>
</dbReference>
<organism evidence="7 8">
    <name type="scientific">Marinomonas mediterranea (strain ATCC 700492 / JCM 21426 / NBRC 103028 / MMB-1)</name>
    <dbReference type="NCBI Taxonomy" id="717774"/>
    <lineage>
        <taxon>Bacteria</taxon>
        <taxon>Pseudomonadati</taxon>
        <taxon>Pseudomonadota</taxon>
        <taxon>Gammaproteobacteria</taxon>
        <taxon>Oceanospirillales</taxon>
        <taxon>Oceanospirillaceae</taxon>
        <taxon>Marinomonas</taxon>
    </lineage>
</organism>
<dbReference type="PANTHER" id="PTHR35936:SF37">
    <property type="entry name" value="AMINO ACID ABC TRANSPORTER SUBSTRATE-BINDING PROTEIN"/>
    <property type="match status" value="1"/>
</dbReference>
<dbReference type="Proteomes" id="UP000001062">
    <property type="component" value="Chromosome"/>
</dbReference>
<dbReference type="AlphaFoldDB" id="F2JW77"/>
<keyword evidence="8" id="KW-1185">Reference proteome</keyword>
<dbReference type="InterPro" id="IPR018313">
    <property type="entry name" value="SBP_3_CS"/>
</dbReference>
<comment type="subcellular location">
    <subcellularLocation>
        <location evidence="1">Cell envelope</location>
    </subcellularLocation>
</comment>
<feature type="chain" id="PRO_5003284305" evidence="5">
    <location>
        <begin position="30"/>
        <end position="267"/>
    </location>
</feature>
<reference evidence="7 8" key="1">
    <citation type="journal article" date="2012" name="Stand. Genomic Sci.">
        <title>Complete genome sequence of the melanogenic marine bacterium Marinomonas mediterranea type strain (MMB-1(T)).</title>
        <authorList>
            <person name="Lucas-Elio P."/>
            <person name="Goodwin L."/>
            <person name="Woyke T."/>
            <person name="Pitluck S."/>
            <person name="Nolan M."/>
            <person name="Kyrpides N.C."/>
            <person name="Detter J.C."/>
            <person name="Copeland A."/>
            <person name="Teshima H."/>
            <person name="Bruce D."/>
            <person name="Detter C."/>
            <person name="Tapia R."/>
            <person name="Han S."/>
            <person name="Land M.L."/>
            <person name="Ivanova N."/>
            <person name="Mikhailova N."/>
            <person name="Johnston A.W."/>
            <person name="Sanchez-Amat A."/>
        </authorList>
    </citation>
    <scope>NUCLEOTIDE SEQUENCE [LARGE SCALE GENOMIC DNA]</scope>
    <source>
        <strain evidence="8">ATCC 700492 / JCM 21426 / NBRC 103028 / MMB-1</strain>
    </source>
</reference>
<feature type="signal peptide" evidence="5">
    <location>
        <begin position="1"/>
        <end position="29"/>
    </location>
</feature>
<evidence type="ECO:0000313" key="7">
    <source>
        <dbReference type="EMBL" id="ADZ89465.1"/>
    </source>
</evidence>
<dbReference type="HOGENOM" id="CLU_019602_18_4_6"/>
<gene>
    <name evidence="7" type="ordered locus">Marme_0161</name>
</gene>
<name>F2JW77_MARM1</name>
<evidence type="ECO:0000313" key="8">
    <source>
        <dbReference type="Proteomes" id="UP000001062"/>
    </source>
</evidence>
<dbReference type="PATRIC" id="fig|717774.3.peg.165"/>
<dbReference type="InterPro" id="IPR001638">
    <property type="entry name" value="Solute-binding_3/MltF_N"/>
</dbReference>
<keyword evidence="3 5" id="KW-0732">Signal</keyword>
<dbReference type="PANTHER" id="PTHR35936">
    <property type="entry name" value="MEMBRANE-BOUND LYTIC MUREIN TRANSGLYCOSYLASE F"/>
    <property type="match status" value="1"/>
</dbReference>
<dbReference type="EMBL" id="CP002583">
    <property type="protein sequence ID" value="ADZ89465.1"/>
    <property type="molecule type" value="Genomic_DNA"/>
</dbReference>
<feature type="domain" description="Solute-binding protein family 3/N-terminal" evidence="6">
    <location>
        <begin position="40"/>
        <end position="260"/>
    </location>
</feature>
<accession>F2JW77</accession>
<dbReference type="SUPFAM" id="SSF53850">
    <property type="entry name" value="Periplasmic binding protein-like II"/>
    <property type="match status" value="1"/>
</dbReference>
<dbReference type="eggNOG" id="COG0834">
    <property type="taxonomic scope" value="Bacteria"/>
</dbReference>